<dbReference type="GO" id="GO:0003678">
    <property type="term" value="F:DNA helicase activity"/>
    <property type="evidence" value="ECO:0007669"/>
    <property type="project" value="InterPro"/>
</dbReference>
<evidence type="ECO:0000256" key="1">
    <source>
        <dbReference type="SAM" id="MobiDB-lite"/>
    </source>
</evidence>
<dbReference type="SUPFAM" id="SSF52540">
    <property type="entry name" value="P-loop containing nucleoside triphosphate hydrolases"/>
    <property type="match status" value="1"/>
</dbReference>
<dbReference type="OrthoDB" id="2206610at2"/>
<protein>
    <recommendedName>
        <fullName evidence="2">SF4 helicase domain-containing protein</fullName>
    </recommendedName>
</protein>
<gene>
    <name evidence="3" type="ORF">FHR04_08005</name>
</gene>
<accession>A0A5C4Y6P6</accession>
<dbReference type="GO" id="GO:0005829">
    <property type="term" value="C:cytosol"/>
    <property type="evidence" value="ECO:0007669"/>
    <property type="project" value="TreeGrafter"/>
</dbReference>
<feature type="domain" description="SF4 helicase" evidence="2">
    <location>
        <begin position="201"/>
        <end position="466"/>
    </location>
</feature>
<reference evidence="3 4" key="1">
    <citation type="submission" date="2019-06" db="EMBL/GenBank/DDBJ databases">
        <title>Genome sequence of Deinococcus radiopugnans ATCC 19172.</title>
        <authorList>
            <person name="Maclea K.S."/>
            <person name="Maynard C.R."/>
        </authorList>
    </citation>
    <scope>NUCLEOTIDE SEQUENCE [LARGE SCALE GENOMIC DNA]</scope>
    <source>
        <strain evidence="3 4">ATCC 19172</strain>
    </source>
</reference>
<dbReference type="InterPro" id="IPR027417">
    <property type="entry name" value="P-loop_NTPase"/>
</dbReference>
<sequence>MATRSQRHCPICTPSLTGYQRQMPRIKLNHTPGRRPNSRSTAPLPSPNATPGGKRMAPEASRRPVTVPDSAPELSAHGAVYVVPPALFQRLGSPTGSSFIPTSQLNADSRTRLRQDQRSLYVVHPDAELTRSLNRSGLEWYALTPELSDISSPAEIAQGLESAAETAVNRHLSSESQYLRGDFTHLIDRRAEQENGFLYSATFPELDRALGGGFYPGLHLLGGGTSGGKTAMALHIALLNAEAGKPVLYITFEQSKAELWSRIIAPLIQVPLSAFRTGQFKNQALRPLLEGHPAFDHLHTSTAYQLQIHEGNGARSSQQWGIDRIIAEVRRQHSLSGQSPLVILDYLQRMPSDIDAEKRHKIDDIVMSLQVRLGREEQTPILLLSSVSRGHYGELLTRSLDDRLAVWKESGGIEYTANTALLLYPLNPEHALALGHELPSETATLEYRWRYLVLDLVKNREGEAGMQYLVKWHPGSGRYALIEQIDVGRVSMKQ</sequence>
<dbReference type="AlphaFoldDB" id="A0A5C4Y6P6"/>
<dbReference type="GO" id="GO:0005524">
    <property type="term" value="F:ATP binding"/>
    <property type="evidence" value="ECO:0007669"/>
    <property type="project" value="InterPro"/>
</dbReference>
<dbReference type="Proteomes" id="UP000313988">
    <property type="component" value="Unassembled WGS sequence"/>
</dbReference>
<dbReference type="EMBL" id="VDMO01000007">
    <property type="protein sequence ID" value="TNM71484.1"/>
    <property type="molecule type" value="Genomic_DNA"/>
</dbReference>
<evidence type="ECO:0000313" key="3">
    <source>
        <dbReference type="EMBL" id="TNM71484.1"/>
    </source>
</evidence>
<dbReference type="PANTHER" id="PTHR30153:SF2">
    <property type="entry name" value="REPLICATIVE DNA HELICASE"/>
    <property type="match status" value="1"/>
</dbReference>
<feature type="compositionally biased region" description="Polar residues" evidence="1">
    <location>
        <begin position="38"/>
        <end position="49"/>
    </location>
</feature>
<name>A0A5C4Y6P6_9DEIO</name>
<evidence type="ECO:0000313" key="4">
    <source>
        <dbReference type="Proteomes" id="UP000313988"/>
    </source>
</evidence>
<dbReference type="GO" id="GO:0006260">
    <property type="term" value="P:DNA replication"/>
    <property type="evidence" value="ECO:0007669"/>
    <property type="project" value="InterPro"/>
</dbReference>
<comment type="caution">
    <text evidence="3">The sequence shown here is derived from an EMBL/GenBank/DDBJ whole genome shotgun (WGS) entry which is preliminary data.</text>
</comment>
<dbReference type="PANTHER" id="PTHR30153">
    <property type="entry name" value="REPLICATIVE DNA HELICASE DNAB"/>
    <property type="match status" value="1"/>
</dbReference>
<dbReference type="InterPro" id="IPR007694">
    <property type="entry name" value="DNA_helicase_DnaB-like_C"/>
</dbReference>
<feature type="region of interest" description="Disordered" evidence="1">
    <location>
        <begin position="1"/>
        <end position="71"/>
    </location>
</feature>
<dbReference type="Gene3D" id="3.40.50.300">
    <property type="entry name" value="P-loop containing nucleotide triphosphate hydrolases"/>
    <property type="match status" value="1"/>
</dbReference>
<proteinExistence type="predicted"/>
<organism evidence="3 4">
    <name type="scientific">Deinococcus radiopugnans ATCC 19172</name>
    <dbReference type="NCBI Taxonomy" id="585398"/>
    <lineage>
        <taxon>Bacteria</taxon>
        <taxon>Thermotogati</taxon>
        <taxon>Deinococcota</taxon>
        <taxon>Deinococci</taxon>
        <taxon>Deinococcales</taxon>
        <taxon>Deinococcaceae</taxon>
        <taxon>Deinococcus</taxon>
    </lineage>
</organism>
<dbReference type="Pfam" id="PF03796">
    <property type="entry name" value="DnaB_C"/>
    <property type="match status" value="1"/>
</dbReference>
<evidence type="ECO:0000259" key="2">
    <source>
        <dbReference type="Pfam" id="PF03796"/>
    </source>
</evidence>